<proteinExistence type="inferred from homology"/>
<evidence type="ECO:0000256" key="1">
    <source>
        <dbReference type="ARBA" id="ARBA00007074"/>
    </source>
</evidence>
<dbReference type="NCBIfam" id="TIGR02219">
    <property type="entry name" value="phage_NlpC_fam"/>
    <property type="match status" value="1"/>
</dbReference>
<name>A0A1I3X6H5_9RHOB</name>
<evidence type="ECO:0000256" key="2">
    <source>
        <dbReference type="ARBA" id="ARBA00022670"/>
    </source>
</evidence>
<gene>
    <name evidence="6" type="ORF">SAMN04488138_14016</name>
</gene>
<protein>
    <submittedName>
        <fullName evidence="6">Putative phage cell wall peptidase, NlpC/P60 family</fullName>
    </submittedName>
</protein>
<dbReference type="Gene3D" id="3.90.1720.10">
    <property type="entry name" value="endopeptidase domain like (from Nostoc punctiforme)"/>
    <property type="match status" value="1"/>
</dbReference>
<dbReference type="STRING" id="576117.SAMN04488138_14016"/>
<organism evidence="6 7">
    <name type="scientific">Celeribacter halophilus</name>
    <dbReference type="NCBI Taxonomy" id="576117"/>
    <lineage>
        <taxon>Bacteria</taxon>
        <taxon>Pseudomonadati</taxon>
        <taxon>Pseudomonadota</taxon>
        <taxon>Alphaproteobacteria</taxon>
        <taxon>Rhodobacterales</taxon>
        <taxon>Roseobacteraceae</taxon>
        <taxon>Celeribacter</taxon>
    </lineage>
</organism>
<dbReference type="GeneID" id="98667115"/>
<dbReference type="Pfam" id="PF00877">
    <property type="entry name" value="NLPC_P60"/>
    <property type="match status" value="1"/>
</dbReference>
<dbReference type="GO" id="GO:0006508">
    <property type="term" value="P:proteolysis"/>
    <property type="evidence" value="ECO:0007669"/>
    <property type="project" value="UniProtKB-KW"/>
</dbReference>
<dbReference type="PROSITE" id="PS51935">
    <property type="entry name" value="NLPC_P60"/>
    <property type="match status" value="1"/>
</dbReference>
<reference evidence="6 7" key="1">
    <citation type="submission" date="2016-10" db="EMBL/GenBank/DDBJ databases">
        <authorList>
            <person name="de Groot N.N."/>
        </authorList>
    </citation>
    <scope>NUCLEOTIDE SEQUENCE [LARGE SCALE GENOMIC DNA]</scope>
    <source>
        <strain evidence="6 7">CGMCC 1.8891</strain>
    </source>
</reference>
<dbReference type="EMBL" id="FORY01000040">
    <property type="protein sequence ID" value="SFK14919.1"/>
    <property type="molecule type" value="Genomic_DNA"/>
</dbReference>
<dbReference type="Proteomes" id="UP000183299">
    <property type="component" value="Unassembled WGS sequence"/>
</dbReference>
<dbReference type="GO" id="GO:0008234">
    <property type="term" value="F:cysteine-type peptidase activity"/>
    <property type="evidence" value="ECO:0007669"/>
    <property type="project" value="UniProtKB-KW"/>
</dbReference>
<dbReference type="InterPro" id="IPR011929">
    <property type="entry name" value="Phage_pept_NlpC/P60"/>
</dbReference>
<dbReference type="RefSeq" id="WP_066598904.1">
    <property type="nucleotide sequence ID" value="NZ_FORY01000040.1"/>
</dbReference>
<comment type="similarity">
    <text evidence="1">Belongs to the peptidase C40 family.</text>
</comment>
<keyword evidence="7" id="KW-1185">Reference proteome</keyword>
<evidence type="ECO:0000256" key="3">
    <source>
        <dbReference type="ARBA" id="ARBA00022801"/>
    </source>
</evidence>
<keyword evidence="4" id="KW-0788">Thiol protease</keyword>
<accession>A0A1I3X6H5</accession>
<dbReference type="SUPFAM" id="SSF54001">
    <property type="entry name" value="Cysteine proteinases"/>
    <property type="match status" value="1"/>
</dbReference>
<feature type="domain" description="NlpC/P60" evidence="5">
    <location>
        <begin position="3"/>
        <end position="142"/>
    </location>
</feature>
<evidence type="ECO:0000313" key="7">
    <source>
        <dbReference type="Proteomes" id="UP000183299"/>
    </source>
</evidence>
<evidence type="ECO:0000259" key="5">
    <source>
        <dbReference type="PROSITE" id="PS51935"/>
    </source>
</evidence>
<evidence type="ECO:0000313" key="6">
    <source>
        <dbReference type="EMBL" id="SFK14919.1"/>
    </source>
</evidence>
<keyword evidence="3" id="KW-0378">Hydrolase</keyword>
<evidence type="ECO:0000256" key="4">
    <source>
        <dbReference type="ARBA" id="ARBA00022807"/>
    </source>
</evidence>
<sequence length="149" mass="16727">MTTADPDKVIAAAREWLGTPYHNQASLNGVGCDCLGLVRGVWREVVGPEPDKLPRYSRDWGETSDVEVIALGAKNWLLPIALSDIGPGSVLVFRMRRGAIAKHLGIMSYDGMFIHSYDRLGVIEQKLTEPWRRRLAYAYDYPAERPEVQ</sequence>
<dbReference type="AlphaFoldDB" id="A0A1I3X6H5"/>
<dbReference type="InterPro" id="IPR000064">
    <property type="entry name" value="NLP_P60_dom"/>
</dbReference>
<dbReference type="InterPro" id="IPR038765">
    <property type="entry name" value="Papain-like_cys_pep_sf"/>
</dbReference>
<keyword evidence="2" id="KW-0645">Protease</keyword>
<dbReference type="OrthoDB" id="6058745at2"/>